<feature type="region of interest" description="Disordered" evidence="3">
    <location>
        <begin position="1"/>
        <end position="29"/>
    </location>
</feature>
<dbReference type="SUPFAM" id="SSF111369">
    <property type="entry name" value="HlyD-like secretion proteins"/>
    <property type="match status" value="2"/>
</dbReference>
<dbReference type="Gene3D" id="2.40.420.20">
    <property type="match status" value="1"/>
</dbReference>
<accession>E0UDS3</accession>
<proteinExistence type="inferred from homology"/>
<keyword evidence="8" id="KW-1185">Reference proteome</keyword>
<evidence type="ECO:0000313" key="7">
    <source>
        <dbReference type="EMBL" id="ADN16508.1"/>
    </source>
</evidence>
<dbReference type="InterPro" id="IPR006143">
    <property type="entry name" value="RND_pump_MFP"/>
</dbReference>
<evidence type="ECO:0000256" key="4">
    <source>
        <dbReference type="SAM" id="Phobius"/>
    </source>
</evidence>
<dbReference type="HOGENOM" id="CLU_018816_14_2_3"/>
<dbReference type="eggNOG" id="COG0845">
    <property type="taxonomic scope" value="Bacteria"/>
</dbReference>
<keyword evidence="4" id="KW-0472">Membrane</keyword>
<dbReference type="Gene3D" id="1.10.287.470">
    <property type="entry name" value="Helix hairpin bin"/>
    <property type="match status" value="1"/>
</dbReference>
<dbReference type="Pfam" id="PF25973">
    <property type="entry name" value="BSH_CzcB"/>
    <property type="match status" value="1"/>
</dbReference>
<feature type="transmembrane region" description="Helical" evidence="4">
    <location>
        <begin position="75"/>
        <end position="94"/>
    </location>
</feature>
<keyword evidence="4" id="KW-1133">Transmembrane helix</keyword>
<dbReference type="Gene3D" id="2.40.50.100">
    <property type="match status" value="1"/>
</dbReference>
<name>E0UDS3_GLOV7</name>
<evidence type="ECO:0000256" key="2">
    <source>
        <dbReference type="SAM" id="Coils"/>
    </source>
</evidence>
<gene>
    <name evidence="7" type="ordered locus">Cyan7822_4600</name>
</gene>
<dbReference type="PANTHER" id="PTHR30469">
    <property type="entry name" value="MULTIDRUG RESISTANCE PROTEIN MDTA"/>
    <property type="match status" value="1"/>
</dbReference>
<evidence type="ECO:0000259" key="6">
    <source>
        <dbReference type="Pfam" id="PF25973"/>
    </source>
</evidence>
<comment type="similarity">
    <text evidence="1">Belongs to the membrane fusion protein (MFP) (TC 8.A.1) family.</text>
</comment>
<dbReference type="KEGG" id="cyj:Cyan7822_4600"/>
<dbReference type="PANTHER" id="PTHR30469:SF33">
    <property type="entry name" value="SLR1207 PROTEIN"/>
    <property type="match status" value="1"/>
</dbReference>
<dbReference type="Gene3D" id="2.40.30.170">
    <property type="match status" value="1"/>
</dbReference>
<dbReference type="Proteomes" id="UP000008206">
    <property type="component" value="Chromosome"/>
</dbReference>
<evidence type="ECO:0000256" key="1">
    <source>
        <dbReference type="ARBA" id="ARBA00009477"/>
    </source>
</evidence>
<sequence>MPSQNPNSSKIYHVDGNSSSSNPIENNRTPVVSLNPEGGKIYQVDSQQMTTPEENHRSSLAPLQIDIPSKSNRSLIWILALMVGGLLGLGVYIYKIVENPLPKNELAQLTEVAQRENLSVKIEASGTVEPIQSVNISPKNPGRMIKLLVDQGMPVKQGQVLAVMENAEIAAQGYQAEARVQEALANLKAAEVKIPGEIAQAKARLGQAQARLAENLANLQRSQQSIPKDIEQAQQQLQAIESRFQLAESRVRRKQALVTQGAITQDEFDSVLNDYFNALANRREAQQRLQQFENTAQPQINQLQQNIQESQAAVAEAKIALEQRQRTADAEIAQLKAQVNAARGQLEQIKIQYNDTIIRAPFDGIVTQRYATEGAFVTPTTSASSTASATSTSILAMARGLKVVAKVPEVDLSFLQLGQPATIVADAYPDTLFKGQVVRIAPEAIVEQNVTSFEVTVALLPGQNRLLSKMNVDVTFYGKPLQDALVVPTVAIVTQKGKTGVYVPDQDKKPKFQPVDIGLVVDDKTQILSGLTPGQPVFIDLPEKPKNETEDK</sequence>
<evidence type="ECO:0000313" key="8">
    <source>
        <dbReference type="Proteomes" id="UP000008206"/>
    </source>
</evidence>
<organism evidence="7 8">
    <name type="scientific">Gloeothece verrucosa (strain PCC 7822)</name>
    <name type="common">Cyanothece sp. (strain PCC 7822)</name>
    <dbReference type="NCBI Taxonomy" id="497965"/>
    <lineage>
        <taxon>Bacteria</taxon>
        <taxon>Bacillati</taxon>
        <taxon>Cyanobacteriota</taxon>
        <taxon>Cyanophyceae</taxon>
        <taxon>Oscillatoriophycideae</taxon>
        <taxon>Chroococcales</taxon>
        <taxon>Aphanothecaceae</taxon>
        <taxon>Gloeothece</taxon>
        <taxon>Gloeothece verrucosa</taxon>
    </lineage>
</organism>
<dbReference type="InterPro" id="IPR058792">
    <property type="entry name" value="Beta-barrel_RND_2"/>
</dbReference>
<dbReference type="Pfam" id="PF25954">
    <property type="entry name" value="Beta-barrel_RND_2"/>
    <property type="match status" value="1"/>
</dbReference>
<evidence type="ECO:0000256" key="3">
    <source>
        <dbReference type="SAM" id="MobiDB-lite"/>
    </source>
</evidence>
<feature type="coiled-coil region" evidence="2">
    <location>
        <begin position="275"/>
        <end position="352"/>
    </location>
</feature>
<feature type="coiled-coil region" evidence="2">
    <location>
        <begin position="164"/>
        <end position="250"/>
    </location>
</feature>
<dbReference type="AlphaFoldDB" id="E0UDS3"/>
<feature type="domain" description="CzcB-like barrel-sandwich hybrid" evidence="6">
    <location>
        <begin position="133"/>
        <end position="382"/>
    </location>
</feature>
<dbReference type="EMBL" id="CP002198">
    <property type="protein sequence ID" value="ADN16508.1"/>
    <property type="molecule type" value="Genomic_DNA"/>
</dbReference>
<dbReference type="InterPro" id="IPR058647">
    <property type="entry name" value="BSH_CzcB-like"/>
</dbReference>
<feature type="domain" description="CusB-like beta-barrel" evidence="5">
    <location>
        <begin position="403"/>
        <end position="476"/>
    </location>
</feature>
<keyword evidence="4" id="KW-0812">Transmembrane</keyword>
<dbReference type="GO" id="GO:1990281">
    <property type="term" value="C:efflux pump complex"/>
    <property type="evidence" value="ECO:0007669"/>
    <property type="project" value="TreeGrafter"/>
</dbReference>
<protein>
    <submittedName>
        <fullName evidence="7">Efflux transporter, RND family, MFP subunit</fullName>
    </submittedName>
</protein>
<evidence type="ECO:0000259" key="5">
    <source>
        <dbReference type="Pfam" id="PF25954"/>
    </source>
</evidence>
<dbReference type="NCBIfam" id="TIGR01730">
    <property type="entry name" value="RND_mfp"/>
    <property type="match status" value="1"/>
</dbReference>
<dbReference type="GO" id="GO:0015562">
    <property type="term" value="F:efflux transmembrane transporter activity"/>
    <property type="evidence" value="ECO:0007669"/>
    <property type="project" value="InterPro"/>
</dbReference>
<reference evidence="8" key="1">
    <citation type="journal article" date="2011" name="MBio">
        <title>Novel metabolic attributes of the genus Cyanothece, comprising a group of unicellular nitrogen-fixing Cyanobacteria.</title>
        <authorList>
            <person name="Bandyopadhyay A."/>
            <person name="Elvitigala T."/>
            <person name="Welsh E."/>
            <person name="Stockel J."/>
            <person name="Liberton M."/>
            <person name="Min H."/>
            <person name="Sherman L.A."/>
            <person name="Pakrasi H.B."/>
        </authorList>
    </citation>
    <scope>NUCLEOTIDE SEQUENCE [LARGE SCALE GENOMIC DNA]</scope>
    <source>
        <strain evidence="8">PCC 7822</strain>
    </source>
</reference>
<dbReference type="STRING" id="497965.Cyan7822_4600"/>
<keyword evidence="2" id="KW-0175">Coiled coil</keyword>